<protein>
    <submittedName>
        <fullName evidence="2">Uncharacterized protein</fullName>
    </submittedName>
</protein>
<evidence type="ECO:0000313" key="3">
    <source>
        <dbReference type="Proteomes" id="UP001233271"/>
    </source>
</evidence>
<keyword evidence="1" id="KW-0732">Signal</keyword>
<organism evidence="2 3">
    <name type="scientific">Cutaneotrichosporon cavernicola</name>
    <dbReference type="NCBI Taxonomy" id="279322"/>
    <lineage>
        <taxon>Eukaryota</taxon>
        <taxon>Fungi</taxon>
        <taxon>Dikarya</taxon>
        <taxon>Basidiomycota</taxon>
        <taxon>Agaricomycotina</taxon>
        <taxon>Tremellomycetes</taxon>
        <taxon>Trichosporonales</taxon>
        <taxon>Trichosporonaceae</taxon>
        <taxon>Cutaneotrichosporon</taxon>
    </lineage>
</organism>
<dbReference type="AlphaFoldDB" id="A0AA48L0W2"/>
<dbReference type="Proteomes" id="UP001233271">
    <property type="component" value="Chromosome 2"/>
</dbReference>
<gene>
    <name evidence="2" type="ORF">CcaverHIS019_0201070</name>
</gene>
<dbReference type="GeneID" id="85492616"/>
<evidence type="ECO:0000313" key="2">
    <source>
        <dbReference type="EMBL" id="BEI88745.1"/>
    </source>
</evidence>
<sequence length="251" mass="27025">MLLEQFITATLVLALATAVAALQPLASTLIARNPQVTCSEFVHNPDNSTWNNSYKLPFQRLTPWEACPAGSRCNFNVTNAKVGWKYYWDVPDGVTVNLGRYDPASIIGVGFNDVVSESLHGAWSLGASPNKYMVSAVTLVPRAVVVPGTFKCDKGIEYPGTITLPGTNELYDTIIRRDEGSDKEQIGIIVLPPDAPGSQASIMSADELKGRKDNTLYGPKSGARRSNGWDTRLVGVLLAFACVSGLSFASL</sequence>
<dbReference type="RefSeq" id="XP_060454011.1">
    <property type="nucleotide sequence ID" value="XM_060597082.1"/>
</dbReference>
<feature type="signal peptide" evidence="1">
    <location>
        <begin position="1"/>
        <end position="21"/>
    </location>
</feature>
<proteinExistence type="predicted"/>
<accession>A0AA48L0W2</accession>
<reference evidence="2" key="1">
    <citation type="journal article" date="2023" name="BMC Genomics">
        <title>Chromosome-level genome assemblies of Cutaneotrichosporon spp. (Trichosporonales, Basidiomycota) reveal imbalanced evolution between nucleotide sequences and chromosome synteny.</title>
        <authorList>
            <person name="Kobayashi Y."/>
            <person name="Kayamori A."/>
            <person name="Aoki K."/>
            <person name="Shiwa Y."/>
            <person name="Matsutani M."/>
            <person name="Fujita N."/>
            <person name="Sugita T."/>
            <person name="Iwasaki W."/>
            <person name="Tanaka N."/>
            <person name="Takashima M."/>
        </authorList>
    </citation>
    <scope>NUCLEOTIDE SEQUENCE</scope>
    <source>
        <strain evidence="2">HIS019</strain>
    </source>
</reference>
<dbReference type="EMBL" id="AP028213">
    <property type="protein sequence ID" value="BEI88745.1"/>
    <property type="molecule type" value="Genomic_DNA"/>
</dbReference>
<name>A0AA48L0W2_9TREE</name>
<keyword evidence="3" id="KW-1185">Reference proteome</keyword>
<feature type="chain" id="PRO_5041444084" evidence="1">
    <location>
        <begin position="22"/>
        <end position="251"/>
    </location>
</feature>
<dbReference type="KEGG" id="ccac:CcaHIS019_0201070"/>
<evidence type="ECO:0000256" key="1">
    <source>
        <dbReference type="SAM" id="SignalP"/>
    </source>
</evidence>